<organism evidence="2 3">
    <name type="scientific">Providencia alcalifaciens</name>
    <dbReference type="NCBI Taxonomy" id="126385"/>
    <lineage>
        <taxon>Bacteria</taxon>
        <taxon>Pseudomonadati</taxon>
        <taxon>Pseudomonadota</taxon>
        <taxon>Gammaproteobacteria</taxon>
        <taxon>Enterobacterales</taxon>
        <taxon>Morganellaceae</taxon>
        <taxon>Providencia</taxon>
    </lineage>
</organism>
<dbReference type="RefSeq" id="WP_132495355.1">
    <property type="nucleotide sequence ID" value="NZ_SMAS01000002.1"/>
</dbReference>
<gene>
    <name evidence="2" type="ORF">EC835_102133</name>
</gene>
<sequence length="536" mass="60467">MPLLTALRTACFTGNPLAASQLVQQQVALWERWLLPITAENPMGDDPGYDDDFERMKEEVNKLSGSDTELICALAENLLTNVCKDARVITYYIWARLHREGETGLADGLGLLTGLLHRYHDSLLPSRPNSRKAAIEWLAGQRVIDSLSLYPEVDSNEFSRIVALLSAIVDEFNTWDEASRPNLAPLLRALENRLAQSGGADSVIPQNIKASENVATKQTASGISPIAPIQSGRELLDQAKVLANYLRNQPNGWLSGHRLMKSVRWDTLHQSPPQNQHGCTRLAPPRSDAKAQLKRLYLQQNWLELTEQADRLFAEGVNHFWLDVQWYLHQALSKSPAPWNGWADVIASDLKQFLLRLPGLEHLAWEDGTPFADEVTLAWIKQQILEDNIQSLHSMPVQGADDDDNGSIFALEQEALTQADTEGVEAALAWLMSRPNIQTTRQKWLLQLVMARVAEQFARHDLALNLLRELDNRAEHMQLADWEPHSLFEVKARQLQLLRGKAQRNTPDKAELHHQMSELLAQLTRLDPVRALVLYP</sequence>
<dbReference type="EMBL" id="SMAS01000002">
    <property type="protein sequence ID" value="TCT36682.1"/>
    <property type="molecule type" value="Genomic_DNA"/>
</dbReference>
<dbReference type="PANTHER" id="PTHR37024:SF5">
    <property type="entry name" value="IMPA N-TERMINAL DOMAIN-CONTAINING PROTEIN"/>
    <property type="match status" value="1"/>
</dbReference>
<evidence type="ECO:0000313" key="2">
    <source>
        <dbReference type="EMBL" id="TCT36682.1"/>
    </source>
</evidence>
<dbReference type="AlphaFoldDB" id="A0A4R3NM80"/>
<dbReference type="Proteomes" id="UP000295055">
    <property type="component" value="Unassembled WGS sequence"/>
</dbReference>
<dbReference type="InterPro" id="IPR017739">
    <property type="entry name" value="T6SS-assoc_VCA0119"/>
</dbReference>
<evidence type="ECO:0000313" key="3">
    <source>
        <dbReference type="Proteomes" id="UP000295055"/>
    </source>
</evidence>
<dbReference type="NCBIfam" id="TIGR03362">
    <property type="entry name" value="VI_chp_7"/>
    <property type="match status" value="1"/>
</dbReference>
<protein>
    <submittedName>
        <fullName evidence="2">Type VI secretion system protein VasJ</fullName>
    </submittedName>
</protein>
<accession>A0A4R3NM80</accession>
<proteinExistence type="predicted"/>
<name>A0A4R3NM80_9GAMM</name>
<dbReference type="Pfam" id="PF06812">
    <property type="entry name" value="ImpA_N"/>
    <property type="match status" value="1"/>
</dbReference>
<dbReference type="PANTHER" id="PTHR37024">
    <property type="entry name" value="TYPE VI SECRETION SYSTEM DUF2094 AND IMPA-RELATED DOMAIN PROTEIN"/>
    <property type="match status" value="1"/>
</dbReference>
<comment type="caution">
    <text evidence="2">The sequence shown here is derived from an EMBL/GenBank/DDBJ whole genome shotgun (WGS) entry which is preliminary data.</text>
</comment>
<dbReference type="InterPro" id="IPR010657">
    <property type="entry name" value="ImpA_N"/>
</dbReference>
<feature type="domain" description="ImpA N-terminal" evidence="1">
    <location>
        <begin position="35"/>
        <end position="139"/>
    </location>
</feature>
<evidence type="ECO:0000259" key="1">
    <source>
        <dbReference type="Pfam" id="PF06812"/>
    </source>
</evidence>
<dbReference type="OrthoDB" id="1522895at2"/>
<reference evidence="2 3" key="1">
    <citation type="submission" date="2019-03" db="EMBL/GenBank/DDBJ databases">
        <title>Genomic analyses of the natural microbiome of Caenorhabditis elegans.</title>
        <authorList>
            <person name="Samuel B."/>
        </authorList>
    </citation>
    <scope>NUCLEOTIDE SEQUENCE [LARGE SCALE GENOMIC DNA]</scope>
    <source>
        <strain evidence="2 3">JUb102</strain>
    </source>
</reference>
<dbReference type="Pfam" id="PF16989">
    <property type="entry name" value="T6SS_VasJ"/>
    <property type="match status" value="1"/>
</dbReference>